<evidence type="ECO:0000313" key="1">
    <source>
        <dbReference type="EnsemblPlants" id="AVESA.00010b.r2.5AG0853430.1.CDS"/>
    </source>
</evidence>
<name>A0ACD5XTZ3_AVESA</name>
<accession>A0ACD5XTZ3</accession>
<sequence length="226" mass="24535">MLHIARTILEKRPCIPMEKVEIFSSLAEVSMEREDIDYSLRAWLKALAILEHLVEPDHCRIILINLHIFLAFNSASKIGDAIPYGVKVISLYKSRMQKLKVAKEALLADKGDNASAAEVDSENSFLDILTSIFTVLEKKLEDLAQAMLTPISKASGVHNVGYVVPGAASLTSQIAGPSNSMCSAATIETGWDCMPCMEQSTIKQISVEPCRKKLCIGLVIAGSGGT</sequence>
<keyword evidence="2" id="KW-1185">Reference proteome</keyword>
<evidence type="ECO:0000313" key="2">
    <source>
        <dbReference type="Proteomes" id="UP001732700"/>
    </source>
</evidence>
<reference evidence="1" key="2">
    <citation type="submission" date="2025-09" db="UniProtKB">
        <authorList>
            <consortium name="EnsemblPlants"/>
        </authorList>
    </citation>
    <scope>IDENTIFICATION</scope>
</reference>
<protein>
    <submittedName>
        <fullName evidence="1">Uncharacterized protein</fullName>
    </submittedName>
</protein>
<proteinExistence type="predicted"/>
<reference evidence="1" key="1">
    <citation type="submission" date="2021-05" db="EMBL/GenBank/DDBJ databases">
        <authorList>
            <person name="Scholz U."/>
            <person name="Mascher M."/>
            <person name="Fiebig A."/>
        </authorList>
    </citation>
    <scope>NUCLEOTIDE SEQUENCE [LARGE SCALE GENOMIC DNA]</scope>
</reference>
<dbReference type="Proteomes" id="UP001732700">
    <property type="component" value="Chromosome 5A"/>
</dbReference>
<organism evidence="1 2">
    <name type="scientific">Avena sativa</name>
    <name type="common">Oat</name>
    <dbReference type="NCBI Taxonomy" id="4498"/>
    <lineage>
        <taxon>Eukaryota</taxon>
        <taxon>Viridiplantae</taxon>
        <taxon>Streptophyta</taxon>
        <taxon>Embryophyta</taxon>
        <taxon>Tracheophyta</taxon>
        <taxon>Spermatophyta</taxon>
        <taxon>Magnoliopsida</taxon>
        <taxon>Liliopsida</taxon>
        <taxon>Poales</taxon>
        <taxon>Poaceae</taxon>
        <taxon>BOP clade</taxon>
        <taxon>Pooideae</taxon>
        <taxon>Poodae</taxon>
        <taxon>Poeae</taxon>
        <taxon>Poeae Chloroplast Group 1 (Aveneae type)</taxon>
        <taxon>Aveninae</taxon>
        <taxon>Avena</taxon>
    </lineage>
</organism>
<dbReference type="EnsemblPlants" id="AVESA.00010b.r2.5AG0853430.1">
    <property type="protein sequence ID" value="AVESA.00010b.r2.5AG0853430.1.CDS"/>
    <property type="gene ID" value="AVESA.00010b.r2.5AG0853430"/>
</dbReference>